<proteinExistence type="predicted"/>
<keyword evidence="2" id="KW-0808">Transferase</keyword>
<dbReference type="EMBL" id="JAAXPE010000019">
    <property type="protein sequence ID" value="NKY87523.1"/>
    <property type="molecule type" value="Genomic_DNA"/>
</dbReference>
<reference evidence="2 3" key="1">
    <citation type="submission" date="2020-04" db="EMBL/GenBank/DDBJ databases">
        <title>MicrobeNet Type strains.</title>
        <authorList>
            <person name="Nicholson A.C."/>
        </authorList>
    </citation>
    <scope>NUCLEOTIDE SEQUENCE [LARGE SCALE GENOMIC DNA]</scope>
    <source>
        <strain evidence="2 3">DSM 44445</strain>
    </source>
</reference>
<dbReference type="Pfam" id="PF04672">
    <property type="entry name" value="Methyltransf_19"/>
    <property type="match status" value="1"/>
</dbReference>
<dbReference type="GO" id="GO:0032259">
    <property type="term" value="P:methylation"/>
    <property type="evidence" value="ECO:0007669"/>
    <property type="project" value="UniProtKB-KW"/>
</dbReference>
<evidence type="ECO:0000256" key="1">
    <source>
        <dbReference type="SAM" id="MobiDB-lite"/>
    </source>
</evidence>
<keyword evidence="3" id="KW-1185">Reference proteome</keyword>
<feature type="region of interest" description="Disordered" evidence="1">
    <location>
        <begin position="1"/>
        <end position="20"/>
    </location>
</feature>
<dbReference type="InterPro" id="IPR006764">
    <property type="entry name" value="SAM_dep_MeTrfase_SAV2177_type"/>
</dbReference>
<keyword evidence="2" id="KW-0489">Methyltransferase</keyword>
<organism evidence="2 3">
    <name type="scientific">Nocardia veterana</name>
    <dbReference type="NCBI Taxonomy" id="132249"/>
    <lineage>
        <taxon>Bacteria</taxon>
        <taxon>Bacillati</taxon>
        <taxon>Actinomycetota</taxon>
        <taxon>Actinomycetes</taxon>
        <taxon>Mycobacteriales</taxon>
        <taxon>Nocardiaceae</taxon>
        <taxon>Nocardia</taxon>
    </lineage>
</organism>
<evidence type="ECO:0000313" key="3">
    <source>
        <dbReference type="Proteomes" id="UP000523447"/>
    </source>
</evidence>
<evidence type="ECO:0000313" key="2">
    <source>
        <dbReference type="EMBL" id="NKY87523.1"/>
    </source>
</evidence>
<dbReference type="SUPFAM" id="SSF53335">
    <property type="entry name" value="S-adenosyl-L-methionine-dependent methyltransferases"/>
    <property type="match status" value="1"/>
</dbReference>
<dbReference type="PIRSF" id="PIRSF017393">
    <property type="entry name" value="MTase_SAV2177"/>
    <property type="match status" value="1"/>
</dbReference>
<name>A0A7X6LZM5_9NOCA</name>
<sequence length="279" mass="30253">MSSHHEAETRPPERISIHDPNRAHCGRVHDFLLTGGKDSYEVDRSVAEQIVRECAGFQRAARAARLFLVRAVHHLAAECGIGQFVELGSGYPCPPNLHEVARSTVPTTRTLYLDSDAVIAAHGRVFLADDHNVFVHADVTDTSTVVREVAENMNLVAPVAVCLGFVAEFIADPRAVVQAVSAVLPAGSYVILSHVTSDVDAEEVTRAAEIYREHGIDFWPRPREEIEEILSGCELIEPGLVAAHAWRPDKEIDAGHAAVLGWNPASTGEICLAAVGRIP</sequence>
<accession>A0A7X6LZM5</accession>
<dbReference type="Proteomes" id="UP000523447">
    <property type="component" value="Unassembled WGS sequence"/>
</dbReference>
<comment type="caution">
    <text evidence="2">The sequence shown here is derived from an EMBL/GenBank/DDBJ whole genome shotgun (WGS) entry which is preliminary data.</text>
</comment>
<dbReference type="GO" id="GO:0008168">
    <property type="term" value="F:methyltransferase activity"/>
    <property type="evidence" value="ECO:0007669"/>
    <property type="project" value="UniProtKB-KW"/>
</dbReference>
<protein>
    <submittedName>
        <fullName evidence="2">SAM-dependent methyltransferase</fullName>
    </submittedName>
</protein>
<gene>
    <name evidence="2" type="ORF">HGA07_18030</name>
</gene>
<dbReference type="InterPro" id="IPR029063">
    <property type="entry name" value="SAM-dependent_MTases_sf"/>
</dbReference>
<dbReference type="AlphaFoldDB" id="A0A7X6LZM5"/>
<dbReference type="Gene3D" id="3.40.50.150">
    <property type="entry name" value="Vaccinia Virus protein VP39"/>
    <property type="match status" value="1"/>
</dbReference>
<dbReference type="RefSeq" id="WP_051032201.1">
    <property type="nucleotide sequence ID" value="NZ_CAWPHS010000011.1"/>
</dbReference>